<evidence type="ECO:0000256" key="1">
    <source>
        <dbReference type="SAM" id="Coils"/>
    </source>
</evidence>
<dbReference type="Gene3D" id="3.30.70.1820">
    <property type="entry name" value="L1 transposable element, RRM domain"/>
    <property type="match status" value="1"/>
</dbReference>
<dbReference type="PANTHER" id="PTHR11505">
    <property type="entry name" value="L1 TRANSPOSABLE ELEMENT-RELATED"/>
    <property type="match status" value="1"/>
</dbReference>
<keyword evidence="1" id="KW-0175">Coiled coil</keyword>
<sequence>MPRQTNMSQMKEMEESKLPDIEFKTPVIRLLKNLLETSTKMEKDHSEIKHILTEIKNNIQVFNSRVEDSENQINDLEYEEAKTTQPEEQKEKRIQKYKDSVRNLLDNFKRTNIHIMGVPEEREQDIENLFEEIMTENFPYLVKG</sequence>
<dbReference type="InterPro" id="IPR004244">
    <property type="entry name" value="Transposase_22"/>
</dbReference>
<dbReference type="EMBL" id="JABWUV010000007">
    <property type="protein sequence ID" value="KAF6341536.1"/>
    <property type="molecule type" value="Genomic_DNA"/>
</dbReference>
<accession>A0A7J7WWD3</accession>
<protein>
    <submittedName>
        <fullName evidence="2">Uncharacterized protein</fullName>
    </submittedName>
</protein>
<dbReference type="AlphaFoldDB" id="A0A7J7WWD3"/>
<comment type="caution">
    <text evidence="2">The sequence shown here is derived from an EMBL/GenBank/DDBJ whole genome shotgun (WGS) entry which is preliminary data.</text>
</comment>
<evidence type="ECO:0000313" key="3">
    <source>
        <dbReference type="Proteomes" id="UP000527355"/>
    </source>
</evidence>
<feature type="coiled-coil region" evidence="1">
    <location>
        <begin position="52"/>
        <end position="107"/>
    </location>
</feature>
<gene>
    <name evidence="2" type="ORF">mMyoMyo1_011952</name>
</gene>
<evidence type="ECO:0000313" key="2">
    <source>
        <dbReference type="EMBL" id="KAF6341536.1"/>
    </source>
</evidence>
<reference evidence="2 3" key="1">
    <citation type="journal article" date="2020" name="Nature">
        <title>Six reference-quality genomes reveal evolution of bat adaptations.</title>
        <authorList>
            <person name="Jebb D."/>
            <person name="Huang Z."/>
            <person name="Pippel M."/>
            <person name="Hughes G.M."/>
            <person name="Lavrichenko K."/>
            <person name="Devanna P."/>
            <person name="Winkler S."/>
            <person name="Jermiin L.S."/>
            <person name="Skirmuntt E.C."/>
            <person name="Katzourakis A."/>
            <person name="Burkitt-Gray L."/>
            <person name="Ray D.A."/>
            <person name="Sullivan K.A.M."/>
            <person name="Roscito J.G."/>
            <person name="Kirilenko B.M."/>
            <person name="Davalos L.M."/>
            <person name="Corthals A.P."/>
            <person name="Power M.L."/>
            <person name="Jones G."/>
            <person name="Ransome R.D."/>
            <person name="Dechmann D.K.N."/>
            <person name="Locatelli A.G."/>
            <person name="Puechmaille S.J."/>
            <person name="Fedrigo O."/>
            <person name="Jarvis E.D."/>
            <person name="Hiller M."/>
            <person name="Vernes S.C."/>
            <person name="Myers E.W."/>
            <person name="Teeling E.C."/>
        </authorList>
    </citation>
    <scope>NUCLEOTIDE SEQUENCE [LARGE SCALE GENOMIC DNA]</scope>
    <source>
        <strain evidence="2">MMyoMyo1</strain>
        <tissue evidence="2">Flight muscle</tissue>
    </source>
</reference>
<proteinExistence type="predicted"/>
<organism evidence="2 3">
    <name type="scientific">Myotis myotis</name>
    <name type="common">Greater mouse-eared bat</name>
    <name type="synonym">Vespertilio myotis</name>
    <dbReference type="NCBI Taxonomy" id="51298"/>
    <lineage>
        <taxon>Eukaryota</taxon>
        <taxon>Metazoa</taxon>
        <taxon>Chordata</taxon>
        <taxon>Craniata</taxon>
        <taxon>Vertebrata</taxon>
        <taxon>Euteleostomi</taxon>
        <taxon>Mammalia</taxon>
        <taxon>Eutheria</taxon>
        <taxon>Laurasiatheria</taxon>
        <taxon>Chiroptera</taxon>
        <taxon>Yangochiroptera</taxon>
        <taxon>Vespertilionidae</taxon>
        <taxon>Myotis</taxon>
    </lineage>
</organism>
<name>A0A7J7WWD3_MYOMY</name>
<keyword evidence="3" id="KW-1185">Reference proteome</keyword>
<dbReference type="Proteomes" id="UP000527355">
    <property type="component" value="Unassembled WGS sequence"/>
</dbReference>